<comment type="caution">
    <text evidence="2">The sequence shown here is derived from an EMBL/GenBank/DDBJ whole genome shotgun (WGS) entry which is preliminary data.</text>
</comment>
<dbReference type="PATRIC" id="fig|1424334.3.peg.3931"/>
<keyword evidence="3" id="KW-1185">Reference proteome</keyword>
<dbReference type="InterPro" id="IPR044855">
    <property type="entry name" value="CoA-Trfase_III_dom3_sf"/>
</dbReference>
<dbReference type="SUPFAM" id="SSF89796">
    <property type="entry name" value="CoA-transferase family III (CaiB/BaiF)"/>
    <property type="match status" value="1"/>
</dbReference>
<reference evidence="2 3" key="1">
    <citation type="journal article" date="2014" name="Genome Announc.">
        <title>Draft Genome Sequence of Advenella kashmirensis Strain W13003, a Polycyclic Aromatic Hydrocarbon-Degrading Bacterium.</title>
        <authorList>
            <person name="Wang X."/>
            <person name="Jin D."/>
            <person name="Zhou L."/>
            <person name="Wu L."/>
            <person name="An W."/>
            <person name="Zhao L."/>
        </authorList>
    </citation>
    <scope>NUCLEOTIDE SEQUENCE [LARGE SCALE GENOMIC DNA]</scope>
    <source>
        <strain evidence="2 3">W13003</strain>
    </source>
</reference>
<dbReference type="InterPro" id="IPR023606">
    <property type="entry name" value="CoA-Trfase_III_dom_1_sf"/>
</dbReference>
<sequence length="408" mass="45261">MNDRKPPTSSALSGIKIVDLTSVIFGPYASLVLADYGAEVIKVESLQGDSTRYTGPAYQEGLSAVFLGANRNKKSIAIDIKTPEGLMILQRLLEDADVFMHSIRPQKLKKLGLDPATLTQHAPGLIYAALLGYGSKGSYSGMPAYDDIIQGLSGIPELMHKQSGAIRYLPIIAADKTCALTAAHAILAALFQRERDGRGQVVEVPMFESMVSYVLLEHLYGRHLADKDLDAGYVRVLSEWRRPYQTTDGHICMMPYTDEHWRRFFTCSGNPGRAEDPKFQSIAARTQNINQLYELTGSIVKAHSTAHWLQFCQEQEIPAARVNTLNELERDPHLQSAGFFSELMDQGHRYRFTGNPVTLSNSKVTVKMPPRLGENTVEILSALGYSNQKINDLCRQHVIKDAGQTTYA</sequence>
<dbReference type="InterPro" id="IPR050483">
    <property type="entry name" value="CoA-transferase_III_domain"/>
</dbReference>
<dbReference type="Gene3D" id="3.40.50.10540">
    <property type="entry name" value="Crotonobetainyl-coa:carnitine coa-transferase, domain 1"/>
    <property type="match status" value="1"/>
</dbReference>
<dbReference type="GO" id="GO:0008410">
    <property type="term" value="F:CoA-transferase activity"/>
    <property type="evidence" value="ECO:0007669"/>
    <property type="project" value="TreeGrafter"/>
</dbReference>
<dbReference type="AlphaFoldDB" id="V8QMT1"/>
<accession>V8QMT1</accession>
<evidence type="ECO:0000313" key="2">
    <source>
        <dbReference type="EMBL" id="ETF00618.1"/>
    </source>
</evidence>
<dbReference type="PANTHER" id="PTHR48207:SF4">
    <property type="entry name" value="BLL6097 PROTEIN"/>
    <property type="match status" value="1"/>
</dbReference>
<dbReference type="EMBL" id="AYXT01000013">
    <property type="protein sequence ID" value="ETF00618.1"/>
    <property type="molecule type" value="Genomic_DNA"/>
</dbReference>
<evidence type="ECO:0000313" key="3">
    <source>
        <dbReference type="Proteomes" id="UP000018733"/>
    </source>
</evidence>
<dbReference type="Pfam" id="PF02515">
    <property type="entry name" value="CoA_transf_3"/>
    <property type="match status" value="1"/>
</dbReference>
<dbReference type="STRING" id="1424334.W822_19590"/>
<gene>
    <name evidence="2" type="ORF">W822_19590</name>
</gene>
<keyword evidence="1 2" id="KW-0808">Transferase</keyword>
<protein>
    <submittedName>
        <fullName evidence="2">Acetyl-CoA acetyltransferase</fullName>
    </submittedName>
</protein>
<proteinExistence type="predicted"/>
<dbReference type="HOGENOM" id="CLU_033975_2_1_4"/>
<dbReference type="RefSeq" id="WP_024006847.1">
    <property type="nucleotide sequence ID" value="NZ_KI650982.1"/>
</dbReference>
<evidence type="ECO:0000256" key="1">
    <source>
        <dbReference type="ARBA" id="ARBA00022679"/>
    </source>
</evidence>
<dbReference type="Proteomes" id="UP000018733">
    <property type="component" value="Unassembled WGS sequence"/>
</dbReference>
<dbReference type="PANTHER" id="PTHR48207">
    <property type="entry name" value="SUCCINATE--HYDROXYMETHYLGLUTARATE COA-TRANSFERASE"/>
    <property type="match status" value="1"/>
</dbReference>
<dbReference type="Gene3D" id="3.30.1540.10">
    <property type="entry name" value="formyl-coa transferase, domain 3"/>
    <property type="match status" value="1"/>
</dbReference>
<dbReference type="eggNOG" id="COG1804">
    <property type="taxonomic scope" value="Bacteria"/>
</dbReference>
<dbReference type="InterPro" id="IPR003673">
    <property type="entry name" value="CoA-Trfase_fam_III"/>
</dbReference>
<dbReference type="OrthoDB" id="5294844at2"/>
<name>V8QMT1_9BURK</name>
<organism evidence="2 3">
    <name type="scientific">Advenella kashmirensis W13003</name>
    <dbReference type="NCBI Taxonomy" id="1424334"/>
    <lineage>
        <taxon>Bacteria</taxon>
        <taxon>Pseudomonadati</taxon>
        <taxon>Pseudomonadota</taxon>
        <taxon>Betaproteobacteria</taxon>
        <taxon>Burkholderiales</taxon>
        <taxon>Alcaligenaceae</taxon>
    </lineage>
</organism>